<keyword evidence="3" id="KW-1185">Reference proteome</keyword>
<reference evidence="2" key="1">
    <citation type="journal article" date="2023" name="Mol. Phylogenet. Evol.">
        <title>Genome-scale phylogeny and comparative genomics of the fungal order Sordariales.</title>
        <authorList>
            <person name="Hensen N."/>
            <person name="Bonometti L."/>
            <person name="Westerberg I."/>
            <person name="Brannstrom I.O."/>
            <person name="Guillou S."/>
            <person name="Cros-Aarteil S."/>
            <person name="Calhoun S."/>
            <person name="Haridas S."/>
            <person name="Kuo A."/>
            <person name="Mondo S."/>
            <person name="Pangilinan J."/>
            <person name="Riley R."/>
            <person name="LaButti K."/>
            <person name="Andreopoulos B."/>
            <person name="Lipzen A."/>
            <person name="Chen C."/>
            <person name="Yan M."/>
            <person name="Daum C."/>
            <person name="Ng V."/>
            <person name="Clum A."/>
            <person name="Steindorff A."/>
            <person name="Ohm R.A."/>
            <person name="Martin F."/>
            <person name="Silar P."/>
            <person name="Natvig D.O."/>
            <person name="Lalanne C."/>
            <person name="Gautier V."/>
            <person name="Ament-Velasquez S.L."/>
            <person name="Kruys A."/>
            <person name="Hutchinson M.I."/>
            <person name="Powell A.J."/>
            <person name="Barry K."/>
            <person name="Miller A.N."/>
            <person name="Grigoriev I.V."/>
            <person name="Debuchy R."/>
            <person name="Gladieux P."/>
            <person name="Hiltunen Thoren M."/>
            <person name="Johannesson H."/>
        </authorList>
    </citation>
    <scope>NUCLEOTIDE SEQUENCE</scope>
    <source>
        <strain evidence="2">CBS 103.79</strain>
    </source>
</reference>
<organism evidence="2 3">
    <name type="scientific">Staphylotrichum tortipilum</name>
    <dbReference type="NCBI Taxonomy" id="2831512"/>
    <lineage>
        <taxon>Eukaryota</taxon>
        <taxon>Fungi</taxon>
        <taxon>Dikarya</taxon>
        <taxon>Ascomycota</taxon>
        <taxon>Pezizomycotina</taxon>
        <taxon>Sordariomycetes</taxon>
        <taxon>Sordariomycetidae</taxon>
        <taxon>Sordariales</taxon>
        <taxon>Chaetomiaceae</taxon>
        <taxon>Staphylotrichum</taxon>
    </lineage>
</organism>
<feature type="region of interest" description="Disordered" evidence="1">
    <location>
        <begin position="203"/>
        <end position="225"/>
    </location>
</feature>
<proteinExistence type="predicted"/>
<evidence type="ECO:0000313" key="3">
    <source>
        <dbReference type="Proteomes" id="UP001303889"/>
    </source>
</evidence>
<name>A0AAN6MAL3_9PEZI</name>
<comment type="caution">
    <text evidence="2">The sequence shown here is derived from an EMBL/GenBank/DDBJ whole genome shotgun (WGS) entry which is preliminary data.</text>
</comment>
<gene>
    <name evidence="2" type="ORF">C8A05DRAFT_48268</name>
</gene>
<reference evidence="2" key="2">
    <citation type="submission" date="2023-05" db="EMBL/GenBank/DDBJ databases">
        <authorList>
            <consortium name="Lawrence Berkeley National Laboratory"/>
            <person name="Steindorff A."/>
            <person name="Hensen N."/>
            <person name="Bonometti L."/>
            <person name="Westerberg I."/>
            <person name="Brannstrom I.O."/>
            <person name="Guillou S."/>
            <person name="Cros-Aarteil S."/>
            <person name="Calhoun S."/>
            <person name="Haridas S."/>
            <person name="Kuo A."/>
            <person name="Mondo S."/>
            <person name="Pangilinan J."/>
            <person name="Riley R."/>
            <person name="Labutti K."/>
            <person name="Andreopoulos B."/>
            <person name="Lipzen A."/>
            <person name="Chen C."/>
            <person name="Yanf M."/>
            <person name="Daum C."/>
            <person name="Ng V."/>
            <person name="Clum A."/>
            <person name="Ohm R."/>
            <person name="Martin F."/>
            <person name="Silar P."/>
            <person name="Natvig D."/>
            <person name="Lalanne C."/>
            <person name="Gautier V."/>
            <person name="Ament-Velasquez S.L."/>
            <person name="Kruys A."/>
            <person name="Hutchinson M.I."/>
            <person name="Powell A.J."/>
            <person name="Barry K."/>
            <person name="Miller A.N."/>
            <person name="Grigoriev I.V."/>
            <person name="Debuchy R."/>
            <person name="Gladieux P."/>
            <person name="Thoren M.H."/>
            <person name="Johannesson H."/>
        </authorList>
    </citation>
    <scope>NUCLEOTIDE SEQUENCE</scope>
    <source>
        <strain evidence="2">CBS 103.79</strain>
    </source>
</reference>
<dbReference type="AlphaFoldDB" id="A0AAN6MAL3"/>
<dbReference type="Proteomes" id="UP001303889">
    <property type="component" value="Unassembled WGS sequence"/>
</dbReference>
<feature type="compositionally biased region" description="Low complexity" evidence="1">
    <location>
        <begin position="14"/>
        <end position="28"/>
    </location>
</feature>
<dbReference type="EMBL" id="MU856351">
    <property type="protein sequence ID" value="KAK3896892.1"/>
    <property type="molecule type" value="Genomic_DNA"/>
</dbReference>
<protein>
    <submittedName>
        <fullName evidence="2">Uncharacterized protein</fullName>
    </submittedName>
</protein>
<feature type="region of interest" description="Disordered" evidence="1">
    <location>
        <begin position="1"/>
        <end position="35"/>
    </location>
</feature>
<accession>A0AAN6MAL3</accession>
<feature type="compositionally biased region" description="Basic and acidic residues" evidence="1">
    <location>
        <begin position="208"/>
        <end position="225"/>
    </location>
</feature>
<sequence length="225" mass="25922">MDAPNVVDPTSTEAAAANNNDNNNNNNNTSDLDDSPVRVLVQTQTHLVPGDRSAGFGERYDAMVSLICQHVWQRDWNYHCHFAVDKVECWFLIDHHGPDPSPPPDPPVVWYRWTGTEFVTMYDRVPGSVRRELRHYPFQRVAYHLLVQEHPKRPAPRVYKSQAEEISSLLRFVQDYLDAAEWVKARVPLEAWARLEDPSEFVLPLEPEEGHSRTESSDRVDHPES</sequence>
<evidence type="ECO:0000256" key="1">
    <source>
        <dbReference type="SAM" id="MobiDB-lite"/>
    </source>
</evidence>
<evidence type="ECO:0000313" key="2">
    <source>
        <dbReference type="EMBL" id="KAK3896892.1"/>
    </source>
</evidence>